<evidence type="ECO:0000259" key="2">
    <source>
        <dbReference type="Pfam" id="PF02771"/>
    </source>
</evidence>
<feature type="non-terminal residue" evidence="3">
    <location>
        <position position="131"/>
    </location>
</feature>
<dbReference type="InterPro" id="IPR013786">
    <property type="entry name" value="AcylCoA_DH/ox_N"/>
</dbReference>
<feature type="non-terminal residue" evidence="3">
    <location>
        <position position="1"/>
    </location>
</feature>
<evidence type="ECO:0000313" key="3">
    <source>
        <dbReference type="EMBL" id="SVB28022.1"/>
    </source>
</evidence>
<dbReference type="SUPFAM" id="SSF56645">
    <property type="entry name" value="Acyl-CoA dehydrogenase NM domain-like"/>
    <property type="match status" value="1"/>
</dbReference>
<dbReference type="GO" id="GO:0005886">
    <property type="term" value="C:plasma membrane"/>
    <property type="evidence" value="ECO:0007669"/>
    <property type="project" value="TreeGrafter"/>
</dbReference>
<dbReference type="InterPro" id="IPR009100">
    <property type="entry name" value="AcylCoA_DH/oxidase_NM_dom_sf"/>
</dbReference>
<dbReference type="InterPro" id="IPR052161">
    <property type="entry name" value="Mycobact_Acyl-CoA_DH"/>
</dbReference>
<dbReference type="Gene3D" id="2.40.110.10">
    <property type="entry name" value="Butyryl-CoA Dehydrogenase, subunit A, domain 2"/>
    <property type="match status" value="1"/>
</dbReference>
<dbReference type="AlphaFoldDB" id="A0A382CQC3"/>
<dbReference type="EMBL" id="UINC01035508">
    <property type="protein sequence ID" value="SVB28022.1"/>
    <property type="molecule type" value="Genomic_DNA"/>
</dbReference>
<reference evidence="3" key="1">
    <citation type="submission" date="2018-05" db="EMBL/GenBank/DDBJ databases">
        <authorList>
            <person name="Lanie J.A."/>
            <person name="Ng W.-L."/>
            <person name="Kazmierczak K.M."/>
            <person name="Andrzejewski T.M."/>
            <person name="Davidsen T.M."/>
            <person name="Wayne K.J."/>
            <person name="Tettelin H."/>
            <person name="Glass J.I."/>
            <person name="Rusch D."/>
            <person name="Podicherti R."/>
            <person name="Tsui H.-C.T."/>
            <person name="Winkler M.E."/>
        </authorList>
    </citation>
    <scope>NUCLEOTIDE SEQUENCE</scope>
</reference>
<dbReference type="GO" id="GO:0016627">
    <property type="term" value="F:oxidoreductase activity, acting on the CH-CH group of donors"/>
    <property type="evidence" value="ECO:0007669"/>
    <property type="project" value="InterPro"/>
</dbReference>
<accession>A0A382CQC3</accession>
<evidence type="ECO:0000256" key="1">
    <source>
        <dbReference type="ARBA" id="ARBA00023002"/>
    </source>
</evidence>
<keyword evidence="1" id="KW-0560">Oxidoreductase</keyword>
<dbReference type="InterPro" id="IPR046373">
    <property type="entry name" value="Acyl-CoA_Oxase/DH_mid-dom_sf"/>
</dbReference>
<dbReference type="Pfam" id="PF02771">
    <property type="entry name" value="Acyl-CoA_dh_N"/>
    <property type="match status" value="1"/>
</dbReference>
<proteinExistence type="predicted"/>
<sequence length="131" mass="14787">VPASPLESFDTEQGFDQHRDWERTLHTGNYGMVTWPKEYGGRGCDLIEWLIFEEEYYGADAPGRVSQNGIFLLAPTMMEYGTEEQKARYLPAMAKGDEIWAQAWSEPGAGSDMAAIRTKADRQDDNYVING</sequence>
<dbReference type="GO" id="GO:0050660">
    <property type="term" value="F:flavin adenine dinucleotide binding"/>
    <property type="evidence" value="ECO:0007669"/>
    <property type="project" value="InterPro"/>
</dbReference>
<protein>
    <recommendedName>
        <fullName evidence="2">Acyl-CoA dehydrogenase/oxidase N-terminal domain-containing protein</fullName>
    </recommendedName>
</protein>
<dbReference type="PANTHER" id="PTHR43292">
    <property type="entry name" value="ACYL-COA DEHYDROGENASE"/>
    <property type="match status" value="1"/>
</dbReference>
<feature type="domain" description="Acyl-CoA dehydrogenase/oxidase N-terminal" evidence="2">
    <location>
        <begin position="9"/>
        <end position="97"/>
    </location>
</feature>
<dbReference type="Gene3D" id="1.10.540.10">
    <property type="entry name" value="Acyl-CoA dehydrogenase/oxidase, N-terminal domain"/>
    <property type="match status" value="1"/>
</dbReference>
<dbReference type="PANTHER" id="PTHR43292:SF3">
    <property type="entry name" value="ACYL-COA DEHYDROGENASE FADE29"/>
    <property type="match status" value="1"/>
</dbReference>
<dbReference type="InterPro" id="IPR037069">
    <property type="entry name" value="AcylCoA_DH/ox_N_sf"/>
</dbReference>
<organism evidence="3">
    <name type="scientific">marine metagenome</name>
    <dbReference type="NCBI Taxonomy" id="408172"/>
    <lineage>
        <taxon>unclassified sequences</taxon>
        <taxon>metagenomes</taxon>
        <taxon>ecological metagenomes</taxon>
    </lineage>
</organism>
<name>A0A382CQC3_9ZZZZ</name>
<gene>
    <name evidence="3" type="ORF">METZ01_LOCUS180876</name>
</gene>